<organism evidence="2 3">
    <name type="scientific">Cerrena zonata</name>
    <dbReference type="NCBI Taxonomy" id="2478898"/>
    <lineage>
        <taxon>Eukaryota</taxon>
        <taxon>Fungi</taxon>
        <taxon>Dikarya</taxon>
        <taxon>Basidiomycota</taxon>
        <taxon>Agaricomycotina</taxon>
        <taxon>Agaricomycetes</taxon>
        <taxon>Polyporales</taxon>
        <taxon>Cerrenaceae</taxon>
        <taxon>Cerrena</taxon>
    </lineage>
</organism>
<feature type="transmembrane region" description="Helical" evidence="1">
    <location>
        <begin position="95"/>
        <end position="115"/>
    </location>
</feature>
<evidence type="ECO:0000313" key="3">
    <source>
        <dbReference type="Proteomes" id="UP001385951"/>
    </source>
</evidence>
<gene>
    <name evidence="2" type="ORF">QCA50_002099</name>
</gene>
<feature type="transmembrane region" description="Helical" evidence="1">
    <location>
        <begin position="150"/>
        <end position="170"/>
    </location>
</feature>
<keyword evidence="1" id="KW-1133">Transmembrane helix</keyword>
<reference evidence="2 3" key="1">
    <citation type="submission" date="2022-09" db="EMBL/GenBank/DDBJ databases">
        <authorList>
            <person name="Palmer J.M."/>
        </authorList>
    </citation>
    <scope>NUCLEOTIDE SEQUENCE [LARGE SCALE GENOMIC DNA]</scope>
    <source>
        <strain evidence="2 3">DSM 7382</strain>
    </source>
</reference>
<comment type="caution">
    <text evidence="2">The sequence shown here is derived from an EMBL/GenBank/DDBJ whole genome shotgun (WGS) entry which is preliminary data.</text>
</comment>
<keyword evidence="3" id="KW-1185">Reference proteome</keyword>
<feature type="transmembrane region" description="Helical" evidence="1">
    <location>
        <begin position="18"/>
        <end position="41"/>
    </location>
</feature>
<proteinExistence type="predicted"/>
<keyword evidence="1" id="KW-0812">Transmembrane</keyword>
<accession>A0AAW0GN53</accession>
<keyword evidence="1" id="KW-0472">Membrane</keyword>
<protein>
    <submittedName>
        <fullName evidence="2">Uncharacterized protein</fullName>
    </submittedName>
</protein>
<evidence type="ECO:0000313" key="2">
    <source>
        <dbReference type="EMBL" id="KAK7694911.1"/>
    </source>
</evidence>
<name>A0AAW0GN53_9APHY</name>
<feature type="transmembrane region" description="Helical" evidence="1">
    <location>
        <begin position="182"/>
        <end position="201"/>
    </location>
</feature>
<dbReference type="Proteomes" id="UP001385951">
    <property type="component" value="Unassembled WGS sequence"/>
</dbReference>
<sequence>MHTFCVIVLQWKPNPKPIIAITVLSGIWLFVTLIVTIGYGVHRGETYYGDTQYCEQLAETTLGYTMLIDCQGAGSLRNFRLNESPWSISGCGPAAFLNIVLYIPIALVLKGVLAVQGGRLRLLNHGGSRKHLSQMLNFHVAANRIAVKMLFYPAVYTCTVLPIAIVRWRAFTGHCVPWEATVVADVLFASSGLMNVLLFMFTRPNLMPQREGSTSLPRVDTNFQNLTLTPLSIYPPSSTYAPAPSRRSEVSKYTNIPFSLHKDSLSPPASTITLEPWRNRTTNMLYTPNTRF</sequence>
<evidence type="ECO:0000256" key="1">
    <source>
        <dbReference type="SAM" id="Phobius"/>
    </source>
</evidence>
<dbReference type="EMBL" id="JASBNA010000002">
    <property type="protein sequence ID" value="KAK7694911.1"/>
    <property type="molecule type" value="Genomic_DNA"/>
</dbReference>
<dbReference type="AlphaFoldDB" id="A0AAW0GN53"/>